<protein>
    <recommendedName>
        <fullName evidence="4">Secreted protein</fullName>
    </recommendedName>
</protein>
<evidence type="ECO:0000313" key="3">
    <source>
        <dbReference type="Proteomes" id="UP001497512"/>
    </source>
</evidence>
<feature type="signal peptide" evidence="1">
    <location>
        <begin position="1"/>
        <end position="22"/>
    </location>
</feature>
<keyword evidence="1" id="KW-0732">Signal</keyword>
<gene>
    <name evidence="2" type="ORF">CSSPTR1EN2_LOCUS6229</name>
</gene>
<keyword evidence="3" id="KW-1185">Reference proteome</keyword>
<evidence type="ECO:0000313" key="2">
    <source>
        <dbReference type="EMBL" id="CAK9202082.1"/>
    </source>
</evidence>
<name>A0ABP0TQ71_9BRYO</name>
<dbReference type="Proteomes" id="UP001497512">
    <property type="component" value="Chromosome 13"/>
</dbReference>
<evidence type="ECO:0008006" key="4">
    <source>
        <dbReference type="Google" id="ProtNLM"/>
    </source>
</evidence>
<proteinExistence type="predicted"/>
<dbReference type="EMBL" id="OZ019905">
    <property type="protein sequence ID" value="CAK9202082.1"/>
    <property type="molecule type" value="Genomic_DNA"/>
</dbReference>
<reference evidence="2" key="1">
    <citation type="submission" date="2024-02" db="EMBL/GenBank/DDBJ databases">
        <authorList>
            <consortium name="ELIXIR-Norway"/>
            <consortium name="Elixir Norway"/>
        </authorList>
    </citation>
    <scope>NUCLEOTIDE SEQUENCE</scope>
</reference>
<feature type="chain" id="PRO_5046648302" description="Secreted protein" evidence="1">
    <location>
        <begin position="23"/>
        <end position="99"/>
    </location>
</feature>
<evidence type="ECO:0000256" key="1">
    <source>
        <dbReference type="SAM" id="SignalP"/>
    </source>
</evidence>
<organism evidence="2 3">
    <name type="scientific">Sphagnum troendelagicum</name>
    <dbReference type="NCBI Taxonomy" id="128251"/>
    <lineage>
        <taxon>Eukaryota</taxon>
        <taxon>Viridiplantae</taxon>
        <taxon>Streptophyta</taxon>
        <taxon>Embryophyta</taxon>
        <taxon>Bryophyta</taxon>
        <taxon>Sphagnophytina</taxon>
        <taxon>Sphagnopsida</taxon>
        <taxon>Sphagnales</taxon>
        <taxon>Sphagnaceae</taxon>
        <taxon>Sphagnum</taxon>
    </lineage>
</organism>
<sequence length="99" mass="11330">MLACSLLWCSLCTKMKLWFSKGAQEIVMRQQRWGPSSSFFLVKKLRDDGYASYSQGACSLFSFNQSEIWGTQISNVVKHFVSLWRTTCSSCVDCTHQEV</sequence>
<accession>A0ABP0TQ71</accession>